<dbReference type="InterPro" id="IPR001872">
    <property type="entry name" value="Peptidase_A8"/>
</dbReference>
<dbReference type="NCBIfam" id="TIGR00077">
    <property type="entry name" value="lspA"/>
    <property type="match status" value="1"/>
</dbReference>
<name>A0A6J6GUD9_9ZZZZ</name>
<keyword evidence="6 7" id="KW-0472">Membrane</keyword>
<dbReference type="GO" id="GO:0006508">
    <property type="term" value="P:proteolysis"/>
    <property type="evidence" value="ECO:0007669"/>
    <property type="project" value="UniProtKB-KW"/>
</dbReference>
<dbReference type="EMBL" id="CAEZUN010000100">
    <property type="protein sequence ID" value="CAB4603930.1"/>
    <property type="molecule type" value="Genomic_DNA"/>
</dbReference>
<evidence type="ECO:0000256" key="3">
    <source>
        <dbReference type="ARBA" id="ARBA00022692"/>
    </source>
</evidence>
<feature type="transmembrane region" description="Helical" evidence="7">
    <location>
        <begin position="92"/>
        <end position="110"/>
    </location>
</feature>
<sequence length="161" mass="17341">MTDAPVRISASKWLAYVLIAIVIVLDQLTKHWSLNALNAGKTIKIFWTLQLNLVFNSGMAFSQGQGVGRIIGVLAIAVVIGLLISLRKPMSLMTIIGTGLLIGGASGNILDRMFRGDRWMKGAVVDFIDLQWFPVFNVADSAVTIGAGFLILGAFFARSSS</sequence>
<evidence type="ECO:0000313" key="8">
    <source>
        <dbReference type="EMBL" id="CAB4603930.1"/>
    </source>
</evidence>
<feature type="transmembrane region" description="Helical" evidence="7">
    <location>
        <begin position="130"/>
        <end position="157"/>
    </location>
</feature>
<dbReference type="HAMAP" id="MF_00161">
    <property type="entry name" value="LspA"/>
    <property type="match status" value="1"/>
</dbReference>
<feature type="transmembrane region" description="Helical" evidence="7">
    <location>
        <begin position="6"/>
        <end position="25"/>
    </location>
</feature>
<accession>A0A6J6GUD9</accession>
<feature type="transmembrane region" description="Helical" evidence="7">
    <location>
        <begin position="67"/>
        <end position="85"/>
    </location>
</feature>
<evidence type="ECO:0000256" key="4">
    <source>
        <dbReference type="ARBA" id="ARBA00022801"/>
    </source>
</evidence>
<dbReference type="AlphaFoldDB" id="A0A6J6GUD9"/>
<reference evidence="8" key="1">
    <citation type="submission" date="2020-05" db="EMBL/GenBank/DDBJ databases">
        <authorList>
            <person name="Chiriac C."/>
            <person name="Salcher M."/>
            <person name="Ghai R."/>
            <person name="Kavagutti S V."/>
        </authorList>
    </citation>
    <scope>NUCLEOTIDE SEQUENCE</scope>
</reference>
<gene>
    <name evidence="8" type="ORF">UFOPK1826_00870</name>
</gene>
<evidence type="ECO:0000256" key="6">
    <source>
        <dbReference type="ARBA" id="ARBA00023136"/>
    </source>
</evidence>
<keyword evidence="2" id="KW-0645">Protease</keyword>
<evidence type="ECO:0000256" key="1">
    <source>
        <dbReference type="ARBA" id="ARBA00022475"/>
    </source>
</evidence>
<keyword evidence="4" id="KW-0378">Hydrolase</keyword>
<dbReference type="PANTHER" id="PTHR33695">
    <property type="entry name" value="LIPOPROTEIN SIGNAL PEPTIDASE"/>
    <property type="match status" value="1"/>
</dbReference>
<dbReference type="GO" id="GO:0004190">
    <property type="term" value="F:aspartic-type endopeptidase activity"/>
    <property type="evidence" value="ECO:0007669"/>
    <property type="project" value="InterPro"/>
</dbReference>
<evidence type="ECO:0000256" key="7">
    <source>
        <dbReference type="SAM" id="Phobius"/>
    </source>
</evidence>
<dbReference type="Pfam" id="PF01252">
    <property type="entry name" value="Peptidase_A8"/>
    <property type="match status" value="1"/>
</dbReference>
<organism evidence="8">
    <name type="scientific">freshwater metagenome</name>
    <dbReference type="NCBI Taxonomy" id="449393"/>
    <lineage>
        <taxon>unclassified sequences</taxon>
        <taxon>metagenomes</taxon>
        <taxon>ecological metagenomes</taxon>
    </lineage>
</organism>
<keyword evidence="3 7" id="KW-0812">Transmembrane</keyword>
<protein>
    <submittedName>
        <fullName evidence="8">Unannotated protein</fullName>
    </submittedName>
</protein>
<dbReference type="PANTHER" id="PTHR33695:SF1">
    <property type="entry name" value="LIPOPROTEIN SIGNAL PEPTIDASE"/>
    <property type="match status" value="1"/>
</dbReference>
<proteinExistence type="inferred from homology"/>
<evidence type="ECO:0000256" key="5">
    <source>
        <dbReference type="ARBA" id="ARBA00022989"/>
    </source>
</evidence>
<evidence type="ECO:0000256" key="2">
    <source>
        <dbReference type="ARBA" id="ARBA00022670"/>
    </source>
</evidence>
<keyword evidence="5 7" id="KW-1133">Transmembrane helix</keyword>
<keyword evidence="1" id="KW-1003">Cell membrane</keyword>
<dbReference type="GO" id="GO:0016020">
    <property type="term" value="C:membrane"/>
    <property type="evidence" value="ECO:0007669"/>
    <property type="project" value="InterPro"/>
</dbReference>
<dbReference type="PRINTS" id="PR00781">
    <property type="entry name" value="LIPOSIGPTASE"/>
</dbReference>